<gene>
    <name evidence="1" type="ORF">HOLleu_02972</name>
</gene>
<evidence type="ECO:0000313" key="2">
    <source>
        <dbReference type="Proteomes" id="UP001152320"/>
    </source>
</evidence>
<accession>A0A9Q1HL49</accession>
<comment type="caution">
    <text evidence="1">The sequence shown here is derived from an EMBL/GenBank/DDBJ whole genome shotgun (WGS) entry which is preliminary data.</text>
</comment>
<reference evidence="1" key="1">
    <citation type="submission" date="2021-10" db="EMBL/GenBank/DDBJ databases">
        <title>Tropical sea cucumber genome reveals ecological adaptation and Cuvierian tubules defense mechanism.</title>
        <authorList>
            <person name="Chen T."/>
        </authorList>
    </citation>
    <scope>NUCLEOTIDE SEQUENCE</scope>
    <source>
        <strain evidence="1">Nanhai2018</strain>
        <tissue evidence="1">Muscle</tissue>
    </source>
</reference>
<dbReference type="OrthoDB" id="6424433at2759"/>
<organism evidence="1 2">
    <name type="scientific">Holothuria leucospilota</name>
    <name type="common">Black long sea cucumber</name>
    <name type="synonym">Mertensiothuria leucospilota</name>
    <dbReference type="NCBI Taxonomy" id="206669"/>
    <lineage>
        <taxon>Eukaryota</taxon>
        <taxon>Metazoa</taxon>
        <taxon>Echinodermata</taxon>
        <taxon>Eleutherozoa</taxon>
        <taxon>Echinozoa</taxon>
        <taxon>Holothuroidea</taxon>
        <taxon>Aspidochirotacea</taxon>
        <taxon>Aspidochirotida</taxon>
        <taxon>Holothuriidae</taxon>
        <taxon>Holothuria</taxon>
    </lineage>
</organism>
<protein>
    <submittedName>
        <fullName evidence="1">Uncharacterized protein</fullName>
    </submittedName>
</protein>
<sequence>MPESVVRWGTLVRVLAYVIRFANNCRERQMNRETRKLSVDEIRDSEIALIKQAQKDEFSNEIVPEEGQGC</sequence>
<name>A0A9Q1HL49_HOLLE</name>
<keyword evidence="2" id="KW-1185">Reference proteome</keyword>
<dbReference type="EMBL" id="JAIZAY010000001">
    <property type="protein sequence ID" value="KAJ8049980.1"/>
    <property type="molecule type" value="Genomic_DNA"/>
</dbReference>
<dbReference type="Proteomes" id="UP001152320">
    <property type="component" value="Chromosome 1"/>
</dbReference>
<dbReference type="AlphaFoldDB" id="A0A9Q1HL49"/>
<proteinExistence type="predicted"/>
<evidence type="ECO:0000313" key="1">
    <source>
        <dbReference type="EMBL" id="KAJ8049980.1"/>
    </source>
</evidence>